<proteinExistence type="predicted"/>
<keyword evidence="2" id="KW-1185">Reference proteome</keyword>
<evidence type="ECO:0000313" key="1">
    <source>
        <dbReference type="EMBL" id="VDM59482.1"/>
    </source>
</evidence>
<accession>A0A158PIS1</accession>
<protein>
    <submittedName>
        <fullName evidence="3">Secreted protein</fullName>
    </submittedName>
</protein>
<dbReference type="WBParaSite" id="ACOC_0000789601-mRNA-1">
    <property type="protein sequence ID" value="ACOC_0000789601-mRNA-1"/>
    <property type="gene ID" value="ACOC_0000789601"/>
</dbReference>
<sequence length="70" mass="7658">MVTVPVAECPIVLSCAMTFVSITNLNHGTGNDDLFPPRRYSLTMTDNKNEEVTPPMAEIGRLSCSSQKDL</sequence>
<evidence type="ECO:0000313" key="2">
    <source>
        <dbReference type="Proteomes" id="UP000267027"/>
    </source>
</evidence>
<reference evidence="3" key="1">
    <citation type="submission" date="2016-04" db="UniProtKB">
        <authorList>
            <consortium name="WormBaseParasite"/>
        </authorList>
    </citation>
    <scope>IDENTIFICATION</scope>
</reference>
<name>A0A158PIS1_ANGCS</name>
<dbReference type="EMBL" id="UYYA01004090">
    <property type="protein sequence ID" value="VDM59482.1"/>
    <property type="molecule type" value="Genomic_DNA"/>
</dbReference>
<dbReference type="AlphaFoldDB" id="A0A158PIS1"/>
<organism evidence="3">
    <name type="scientific">Angiostrongylus costaricensis</name>
    <name type="common">Nematode worm</name>
    <dbReference type="NCBI Taxonomy" id="334426"/>
    <lineage>
        <taxon>Eukaryota</taxon>
        <taxon>Metazoa</taxon>
        <taxon>Ecdysozoa</taxon>
        <taxon>Nematoda</taxon>
        <taxon>Chromadorea</taxon>
        <taxon>Rhabditida</taxon>
        <taxon>Rhabditina</taxon>
        <taxon>Rhabditomorpha</taxon>
        <taxon>Strongyloidea</taxon>
        <taxon>Metastrongylidae</taxon>
        <taxon>Angiostrongylus</taxon>
    </lineage>
</organism>
<evidence type="ECO:0000313" key="3">
    <source>
        <dbReference type="WBParaSite" id="ACOC_0000789601-mRNA-1"/>
    </source>
</evidence>
<reference evidence="1 2" key="2">
    <citation type="submission" date="2018-11" db="EMBL/GenBank/DDBJ databases">
        <authorList>
            <consortium name="Pathogen Informatics"/>
        </authorList>
    </citation>
    <scope>NUCLEOTIDE SEQUENCE [LARGE SCALE GENOMIC DNA]</scope>
    <source>
        <strain evidence="1 2">Costa Rica</strain>
    </source>
</reference>
<gene>
    <name evidence="1" type="ORF">ACOC_LOCUS7897</name>
</gene>
<dbReference type="Proteomes" id="UP000267027">
    <property type="component" value="Unassembled WGS sequence"/>
</dbReference>